<sequence>MGNVIEFLARVGREASLRHARGDGYDRALEGAGFDPPTAEVLRARDGATLRALLGQRAYFETQMGEEPPPDNVEVPPSREEEPGHEPSTDDPAPAESPQ</sequence>
<protein>
    <submittedName>
        <fullName evidence="2">Uncharacterized protein</fullName>
    </submittedName>
</protein>
<accession>A0A7X5U8E9</accession>
<evidence type="ECO:0000256" key="1">
    <source>
        <dbReference type="SAM" id="MobiDB-lite"/>
    </source>
</evidence>
<reference evidence="2 3" key="1">
    <citation type="submission" date="2020-03" db="EMBL/GenBank/DDBJ databases">
        <authorList>
            <person name="Lai Q."/>
        </authorList>
    </citation>
    <scope>NUCLEOTIDE SEQUENCE [LARGE SCALE GENOMIC DNA]</scope>
    <source>
        <strain evidence="2 3">CCUG 25036</strain>
    </source>
</reference>
<feature type="region of interest" description="Disordered" evidence="1">
    <location>
        <begin position="58"/>
        <end position="99"/>
    </location>
</feature>
<keyword evidence="3" id="KW-1185">Reference proteome</keyword>
<feature type="compositionally biased region" description="Basic and acidic residues" evidence="1">
    <location>
        <begin position="77"/>
        <end position="88"/>
    </location>
</feature>
<name>A0A7X5U8E9_9GAMM</name>
<dbReference type="Proteomes" id="UP000490980">
    <property type="component" value="Unassembled WGS sequence"/>
</dbReference>
<evidence type="ECO:0000313" key="3">
    <source>
        <dbReference type="Proteomes" id="UP000490980"/>
    </source>
</evidence>
<comment type="caution">
    <text evidence="2">The sequence shown here is derived from an EMBL/GenBank/DDBJ whole genome shotgun (WGS) entry which is preliminary data.</text>
</comment>
<gene>
    <name evidence="2" type="ORF">HBF25_05285</name>
</gene>
<dbReference type="AlphaFoldDB" id="A0A7X5U8E9"/>
<dbReference type="EMBL" id="JAARLZ010000002">
    <property type="protein sequence ID" value="NII05805.1"/>
    <property type="molecule type" value="Genomic_DNA"/>
</dbReference>
<evidence type="ECO:0000313" key="2">
    <source>
        <dbReference type="EMBL" id="NII05805.1"/>
    </source>
</evidence>
<proteinExistence type="predicted"/>
<organism evidence="2 3">
    <name type="scientific">Luteibacter anthropi</name>
    <dbReference type="NCBI Taxonomy" id="564369"/>
    <lineage>
        <taxon>Bacteria</taxon>
        <taxon>Pseudomonadati</taxon>
        <taxon>Pseudomonadota</taxon>
        <taxon>Gammaproteobacteria</taxon>
        <taxon>Lysobacterales</taxon>
        <taxon>Rhodanobacteraceae</taxon>
        <taxon>Luteibacter</taxon>
    </lineage>
</organism>
<dbReference type="RefSeq" id="WP_166946881.1">
    <property type="nucleotide sequence ID" value="NZ_CP077072.1"/>
</dbReference>